<dbReference type="Proteomes" id="UP001597438">
    <property type="component" value="Unassembled WGS sequence"/>
</dbReference>
<gene>
    <name evidence="3" type="ORF">ACFSYS_03375</name>
</gene>
<accession>A0ABW5X0Y1</accession>
<dbReference type="Gene3D" id="2.60.40.3140">
    <property type="match status" value="1"/>
</dbReference>
<comment type="caution">
    <text evidence="3">The sequence shown here is derived from an EMBL/GenBank/DDBJ whole genome shotgun (WGS) entry which is preliminary data.</text>
</comment>
<organism evidence="3 4">
    <name type="scientific">Christiangramia antarctica</name>
    <dbReference type="NCBI Taxonomy" id="2058158"/>
    <lineage>
        <taxon>Bacteria</taxon>
        <taxon>Pseudomonadati</taxon>
        <taxon>Bacteroidota</taxon>
        <taxon>Flavobacteriia</taxon>
        <taxon>Flavobacteriales</taxon>
        <taxon>Flavobacteriaceae</taxon>
        <taxon>Christiangramia</taxon>
    </lineage>
</organism>
<keyword evidence="4" id="KW-1185">Reference proteome</keyword>
<feature type="chain" id="PRO_5047463262" evidence="1">
    <location>
        <begin position="23"/>
        <end position="656"/>
    </location>
</feature>
<dbReference type="RefSeq" id="WP_251740362.1">
    <property type="nucleotide sequence ID" value="NZ_JBHUOJ010000007.1"/>
</dbReference>
<dbReference type="Pfam" id="PF12969">
    <property type="entry name" value="DUF3857"/>
    <property type="match status" value="1"/>
</dbReference>
<evidence type="ECO:0000256" key="1">
    <source>
        <dbReference type="SAM" id="SignalP"/>
    </source>
</evidence>
<feature type="domain" description="DUF3857" evidence="2">
    <location>
        <begin position="68"/>
        <end position="219"/>
    </location>
</feature>
<dbReference type="EMBL" id="JBHUOJ010000007">
    <property type="protein sequence ID" value="MFD2832312.1"/>
    <property type="molecule type" value="Genomic_DNA"/>
</dbReference>
<evidence type="ECO:0000313" key="3">
    <source>
        <dbReference type="EMBL" id="MFD2832312.1"/>
    </source>
</evidence>
<proteinExistence type="predicted"/>
<evidence type="ECO:0000313" key="4">
    <source>
        <dbReference type="Proteomes" id="UP001597438"/>
    </source>
</evidence>
<dbReference type="Gene3D" id="2.60.120.1130">
    <property type="match status" value="1"/>
</dbReference>
<sequence>MKKFLIIPLILSGLLLTAQRNAIHENYTWEENPNFDLSQIDKSKGIYGLKHQILSEFGYDENDNFTEYVIEHYAIWLNSDEKIESYNKIYLPHSSTSLLLNSEARVINPNGKIEVLDASNILTAVDDETNRQYKYFAFEGVEKGSIIEYYYTIQRNPKYMGNKITLQSSFGKENVQFDLYAPKHLVFDFKSYNGLPEVSQDTTMTQMLHWEIDAKHIAALEEEELSAYDASREFLIYKLDKNLNNSTYDISSYGNISQNLYKYYYGEQSKKVGKQLEKLTKQASVANLSGELDELKKLEYFIKSEFYISEGAGDELSNLEEILDNKVANETGMIKVYTNLLSQNNVPHELVFTSDRSILKFDDDFEAQNFLTDVLIYFPELDTYLSPTEQGSRIGFPPAFLTDNYGLFIKEMKMGDFKSGLGSVKFIEPLGPEKTLDEMDIHVKFGEEDPTIVYIDMEKRMSGYYAMFIQPFMNMINKENRDELVESFAKSMNEDIDVTKKKIVNDDPFLFGTEPLTFQIEANSDAFIEKAGSRLLFNVGALIGKQIQMYQEKKRVLPLENQFTRAYNRTIIVEIPEGYEVTNLEDLTIKNSYSEEGKEVFLFDSFYKLDGDKLTITANEFYAKNMVETENFDEYRKIINSAADFNKVTLILQPKG</sequence>
<protein>
    <submittedName>
        <fullName evidence="3">DUF3857 domain-containing protein</fullName>
    </submittedName>
</protein>
<evidence type="ECO:0000259" key="2">
    <source>
        <dbReference type="Pfam" id="PF12969"/>
    </source>
</evidence>
<name>A0ABW5X0Y1_9FLAO</name>
<dbReference type="InterPro" id="IPR024618">
    <property type="entry name" value="DUF3857"/>
</dbReference>
<keyword evidence="1" id="KW-0732">Signal</keyword>
<feature type="signal peptide" evidence="1">
    <location>
        <begin position="1"/>
        <end position="22"/>
    </location>
</feature>
<reference evidence="4" key="1">
    <citation type="journal article" date="2019" name="Int. J. Syst. Evol. Microbiol.">
        <title>The Global Catalogue of Microorganisms (GCM) 10K type strain sequencing project: providing services to taxonomists for standard genome sequencing and annotation.</title>
        <authorList>
            <consortium name="The Broad Institute Genomics Platform"/>
            <consortium name="The Broad Institute Genome Sequencing Center for Infectious Disease"/>
            <person name="Wu L."/>
            <person name="Ma J."/>
        </authorList>
    </citation>
    <scope>NUCLEOTIDE SEQUENCE [LARGE SCALE GENOMIC DNA]</scope>
    <source>
        <strain evidence="4">KCTC 52925</strain>
    </source>
</reference>